<protein>
    <submittedName>
        <fullName evidence="5">Gluconolactonase</fullName>
    </submittedName>
</protein>
<organism evidence="5">
    <name type="scientific">Hirondellea gigas</name>
    <dbReference type="NCBI Taxonomy" id="1518452"/>
    <lineage>
        <taxon>Eukaryota</taxon>
        <taxon>Metazoa</taxon>
        <taxon>Ecdysozoa</taxon>
        <taxon>Arthropoda</taxon>
        <taxon>Crustacea</taxon>
        <taxon>Multicrustacea</taxon>
        <taxon>Malacostraca</taxon>
        <taxon>Eumalacostraca</taxon>
        <taxon>Peracarida</taxon>
        <taxon>Amphipoda</taxon>
        <taxon>Amphilochidea</taxon>
        <taxon>Lysianassida</taxon>
        <taxon>Lysianassidira</taxon>
        <taxon>Lysianassoidea</taxon>
        <taxon>Lysianassidae</taxon>
        <taxon>Hirondellea</taxon>
    </lineage>
</organism>
<dbReference type="GO" id="GO:0016787">
    <property type="term" value="F:hydrolase activity"/>
    <property type="evidence" value="ECO:0007669"/>
    <property type="project" value="TreeGrafter"/>
</dbReference>
<keyword evidence="3" id="KW-0325">Glycoprotein</keyword>
<evidence type="ECO:0000256" key="2">
    <source>
        <dbReference type="ARBA" id="ARBA00022553"/>
    </source>
</evidence>
<feature type="domain" description="Strictosidine synthase conserved region" evidence="4">
    <location>
        <begin position="89"/>
        <end position="186"/>
    </location>
</feature>
<dbReference type="SUPFAM" id="SSF63829">
    <property type="entry name" value="Calcium-dependent phosphotriesterase"/>
    <property type="match status" value="1"/>
</dbReference>
<dbReference type="PANTHER" id="PTHR10426:SF88">
    <property type="entry name" value="ADIPOCYTE PLASMA MEMBRANE-ASSOCIATED PROTEIN HEMOMUCIN-RELATED"/>
    <property type="match status" value="1"/>
</dbReference>
<dbReference type="Pfam" id="PF03088">
    <property type="entry name" value="Str_synth"/>
    <property type="match status" value="1"/>
</dbReference>
<evidence type="ECO:0000256" key="1">
    <source>
        <dbReference type="ARBA" id="ARBA00009191"/>
    </source>
</evidence>
<evidence type="ECO:0000259" key="4">
    <source>
        <dbReference type="Pfam" id="PF03088"/>
    </source>
</evidence>
<evidence type="ECO:0000256" key="3">
    <source>
        <dbReference type="ARBA" id="ARBA00023180"/>
    </source>
</evidence>
<reference evidence="5" key="1">
    <citation type="submission" date="2017-11" db="EMBL/GenBank/DDBJ databases">
        <title>The sensing device of the deep-sea amphipod.</title>
        <authorList>
            <person name="Kobayashi H."/>
            <person name="Nagahama T."/>
            <person name="Arai W."/>
            <person name="Sasagawa Y."/>
            <person name="Umeda M."/>
            <person name="Hayashi T."/>
            <person name="Nikaido I."/>
            <person name="Watanabe H."/>
            <person name="Oguri K."/>
            <person name="Kitazato H."/>
            <person name="Fujioka K."/>
            <person name="Kido Y."/>
            <person name="Takami H."/>
        </authorList>
    </citation>
    <scope>NUCLEOTIDE SEQUENCE</scope>
    <source>
        <tissue evidence="5">Whole body</tissue>
    </source>
</reference>
<name>A0A6A7G9R0_9CRUS</name>
<evidence type="ECO:0000313" key="5">
    <source>
        <dbReference type="EMBL" id="LAC27998.1"/>
    </source>
</evidence>
<keyword evidence="2" id="KW-0597">Phosphoprotein</keyword>
<dbReference type="Gene3D" id="2.120.10.30">
    <property type="entry name" value="TolB, C-terminal domain"/>
    <property type="match status" value="1"/>
</dbReference>
<sequence length="304" mass="33224">MKGPETIVFNADGTMLAPTWDGWIMKISLDGTHEKWAYTGGRPLGGKFDSNGDLIISVSGVGLCQINYMTRQVTILVSSIDGQLMELVDDLDIASDGKVYFSDATTISTPTDYKHFQDLLYTSVLNYLEGTKTGRLLVYDPATGKTTVLLENLFFANGVTLSQDEDFVLVAETFELLITRYWIKGPKAGTSDVFIENLPGYPDGISRGSDGGFFIAIPSPVIPTALHLRSYPILRSLMLKLPRFVQPAPLDYGHVVKVSADGKSISSLHDPSGDVISHIASITEHKGHLYFGSFSNDHIGQLKL</sequence>
<dbReference type="PANTHER" id="PTHR10426">
    <property type="entry name" value="STRICTOSIDINE SYNTHASE-RELATED"/>
    <property type="match status" value="1"/>
</dbReference>
<accession>A0A6A7G9R0</accession>
<dbReference type="AlphaFoldDB" id="A0A6A7G9R0"/>
<proteinExistence type="evidence at transcript level"/>
<comment type="similarity">
    <text evidence="1">Belongs to the strictosidine synthase family.</text>
</comment>
<dbReference type="EMBL" id="IACT01008886">
    <property type="protein sequence ID" value="LAC27998.1"/>
    <property type="molecule type" value="mRNA"/>
</dbReference>
<dbReference type="InterPro" id="IPR018119">
    <property type="entry name" value="Strictosidine_synth_cons-reg"/>
</dbReference>
<dbReference type="InterPro" id="IPR011042">
    <property type="entry name" value="6-blade_b-propeller_TolB-like"/>
</dbReference>